<dbReference type="OrthoDB" id="10600915at2759"/>
<accession>V2WJA5</accession>
<gene>
    <name evidence="2" type="ORF">Moror_3236</name>
</gene>
<name>V2WJA5_MONRO</name>
<keyword evidence="3" id="KW-1185">Reference proteome</keyword>
<protein>
    <submittedName>
        <fullName evidence="2">Uncharacterized protein</fullName>
    </submittedName>
</protein>
<sequence length="152" mass="16788">MPKRAGDEPAELSPMATQQKKEGEREKSESQSSVDHTLMSCSQESNDSQDPTFFPSQTSPVQIKRSCLDKWDVDGAPCTPRPSATNCYKKLKSIEKSRMLDEDLGSQEWLEGYLGQLGLEIPDHAPASGDSDIEEGAESQVTEENLEASVFY</sequence>
<dbReference type="AlphaFoldDB" id="V2WJA5"/>
<dbReference type="Proteomes" id="UP000017559">
    <property type="component" value="Unassembled WGS sequence"/>
</dbReference>
<evidence type="ECO:0000313" key="2">
    <source>
        <dbReference type="EMBL" id="ESK81657.1"/>
    </source>
</evidence>
<feature type="compositionally biased region" description="Polar residues" evidence="1">
    <location>
        <begin position="30"/>
        <end position="60"/>
    </location>
</feature>
<evidence type="ECO:0000256" key="1">
    <source>
        <dbReference type="SAM" id="MobiDB-lite"/>
    </source>
</evidence>
<evidence type="ECO:0000313" key="3">
    <source>
        <dbReference type="Proteomes" id="UP000017559"/>
    </source>
</evidence>
<feature type="region of interest" description="Disordered" evidence="1">
    <location>
        <begin position="122"/>
        <end position="152"/>
    </location>
</feature>
<reference evidence="2 3" key="1">
    <citation type="journal article" date="2014" name="BMC Genomics">
        <title>Genome and secretome analysis of the hemibiotrophic fungal pathogen, Moniliophthora roreri, which causes frosty pod rot disease of cacao: mechanisms of the biotrophic and necrotrophic phases.</title>
        <authorList>
            <person name="Meinhardt L.W."/>
            <person name="Costa G.G.L."/>
            <person name="Thomazella D.P.T."/>
            <person name="Teixeira P.J.P.L."/>
            <person name="Carazzolle M.F."/>
            <person name="Schuster S.C."/>
            <person name="Carlson J.E."/>
            <person name="Guiltinan M.J."/>
            <person name="Mieczkowski P."/>
            <person name="Farmer A."/>
            <person name="Ramaraj T."/>
            <person name="Crozier J."/>
            <person name="Davis R.E."/>
            <person name="Shao J."/>
            <person name="Melnick R.L."/>
            <person name="Pereira G.A.G."/>
            <person name="Bailey B.A."/>
        </authorList>
    </citation>
    <scope>NUCLEOTIDE SEQUENCE [LARGE SCALE GENOMIC DNA]</scope>
    <source>
        <strain evidence="2 3">MCA 2997</strain>
    </source>
</reference>
<proteinExistence type="predicted"/>
<feature type="compositionally biased region" description="Basic and acidic residues" evidence="1">
    <location>
        <begin position="19"/>
        <end position="29"/>
    </location>
</feature>
<feature type="region of interest" description="Disordered" evidence="1">
    <location>
        <begin position="1"/>
        <end position="60"/>
    </location>
</feature>
<comment type="caution">
    <text evidence="2">The sequence shown here is derived from an EMBL/GenBank/DDBJ whole genome shotgun (WGS) entry which is preliminary data.</text>
</comment>
<dbReference type="HOGENOM" id="CLU_1722837_0_0_1"/>
<dbReference type="KEGG" id="mrr:Moror_3236"/>
<dbReference type="EMBL" id="AWSO01002324">
    <property type="protein sequence ID" value="ESK81657.1"/>
    <property type="molecule type" value="Genomic_DNA"/>
</dbReference>
<organism evidence="2 3">
    <name type="scientific">Moniliophthora roreri (strain MCA 2997)</name>
    <name type="common">Cocoa frosty pod rot fungus</name>
    <name type="synonym">Crinipellis roreri</name>
    <dbReference type="NCBI Taxonomy" id="1381753"/>
    <lineage>
        <taxon>Eukaryota</taxon>
        <taxon>Fungi</taxon>
        <taxon>Dikarya</taxon>
        <taxon>Basidiomycota</taxon>
        <taxon>Agaricomycotina</taxon>
        <taxon>Agaricomycetes</taxon>
        <taxon>Agaricomycetidae</taxon>
        <taxon>Agaricales</taxon>
        <taxon>Marasmiineae</taxon>
        <taxon>Marasmiaceae</taxon>
        <taxon>Moniliophthora</taxon>
    </lineage>
</organism>